<dbReference type="InterPro" id="IPR036390">
    <property type="entry name" value="WH_DNA-bd_sf"/>
</dbReference>
<protein>
    <submittedName>
        <fullName evidence="1">Uncharacterized protein</fullName>
    </submittedName>
</protein>
<keyword evidence="2" id="KW-1185">Reference proteome</keyword>
<dbReference type="Gene3D" id="1.10.10.10">
    <property type="entry name" value="Winged helix-like DNA-binding domain superfamily/Winged helix DNA-binding domain"/>
    <property type="match status" value="1"/>
</dbReference>
<organism evidence="1 2">
    <name type="scientific">Methanooceanicella nereidis</name>
    <dbReference type="NCBI Taxonomy" id="2052831"/>
    <lineage>
        <taxon>Archaea</taxon>
        <taxon>Methanobacteriati</taxon>
        <taxon>Methanobacteriota</taxon>
        <taxon>Stenosarchaea group</taxon>
        <taxon>Methanomicrobia</taxon>
        <taxon>Methanocellales</taxon>
        <taxon>Methanocellaceae</taxon>
        <taxon>Methanooceanicella</taxon>
    </lineage>
</organism>
<evidence type="ECO:0000313" key="1">
    <source>
        <dbReference type="EMBL" id="MCD1294775.1"/>
    </source>
</evidence>
<name>A0AAP2REV0_9EURY</name>
<evidence type="ECO:0000313" key="2">
    <source>
        <dbReference type="Proteomes" id="UP001320159"/>
    </source>
</evidence>
<proteinExistence type="predicted"/>
<dbReference type="AlphaFoldDB" id="A0AAP2REV0"/>
<accession>A0AAP2REV0</accession>
<dbReference type="Proteomes" id="UP001320159">
    <property type="component" value="Unassembled WGS sequence"/>
</dbReference>
<reference evidence="1 2" key="1">
    <citation type="submission" date="2017-11" db="EMBL/GenBank/DDBJ databases">
        <title>Isolation and Characterization of Family Methanocellaceae Species from Potential Methane Hydrate Area Offshore Southwestern Taiwan.</title>
        <authorList>
            <person name="Zhang W.-L."/>
            <person name="Chen W.-C."/>
            <person name="Lai M.-C."/>
            <person name="Chen S.-C."/>
        </authorList>
    </citation>
    <scope>NUCLEOTIDE SEQUENCE [LARGE SCALE GENOMIC DNA]</scope>
    <source>
        <strain evidence="1 2">CWC-04</strain>
    </source>
</reference>
<gene>
    <name evidence="1" type="ORF">CUJ83_07155</name>
</gene>
<dbReference type="RefSeq" id="WP_230741611.1">
    <property type="nucleotide sequence ID" value="NZ_PGCK01000005.1"/>
</dbReference>
<dbReference type="EMBL" id="PGCK01000005">
    <property type="protein sequence ID" value="MCD1294775.1"/>
    <property type="molecule type" value="Genomic_DNA"/>
</dbReference>
<dbReference type="InterPro" id="IPR036388">
    <property type="entry name" value="WH-like_DNA-bd_sf"/>
</dbReference>
<comment type="caution">
    <text evidence="1">The sequence shown here is derived from an EMBL/GenBank/DDBJ whole genome shotgun (WGS) entry which is preliminary data.</text>
</comment>
<sequence length="122" mass="13342">MSNLPSSPLVEIFGSSSSAGLLVFLVVNHGSEFAVKDISDRTKLSKPRVSKMLKGFLKYGIIKETKKVGKISYYRYDRNSKYGKFLYELVFNCSALGAAPQQPVAAPPVKPRDNGASKIIIA</sequence>
<dbReference type="SUPFAM" id="SSF46785">
    <property type="entry name" value="Winged helix' DNA-binding domain"/>
    <property type="match status" value="1"/>
</dbReference>